<evidence type="ECO:0000313" key="3">
    <source>
        <dbReference type="Proteomes" id="UP000067448"/>
    </source>
</evidence>
<evidence type="ECO:0008006" key="4">
    <source>
        <dbReference type="Google" id="ProtNLM"/>
    </source>
</evidence>
<dbReference type="AlphaFoldDB" id="A0A124C5K6"/>
<gene>
    <name evidence="2" type="ORF">SsS58_08384</name>
</gene>
<comment type="caution">
    <text evidence="2">The sequence shown here is derived from an EMBL/GenBank/DDBJ whole genome shotgun (WGS) entry which is preliminary data.</text>
</comment>
<proteinExistence type="predicted"/>
<organism evidence="2 3">
    <name type="scientific">Streptomyces scabiei</name>
    <dbReference type="NCBI Taxonomy" id="1930"/>
    <lineage>
        <taxon>Bacteria</taxon>
        <taxon>Bacillati</taxon>
        <taxon>Actinomycetota</taxon>
        <taxon>Actinomycetes</taxon>
        <taxon>Kitasatosporales</taxon>
        <taxon>Streptomycetaceae</taxon>
        <taxon>Streptomyces</taxon>
    </lineage>
</organism>
<reference evidence="3" key="1">
    <citation type="submission" date="2015-11" db="EMBL/GenBank/DDBJ databases">
        <authorList>
            <consortium name="Cross-ministerial Strategic Innovation Promotion Program (SIP) consortium"/>
            <person name="Tomihama T."/>
            <person name="Ikenaga M."/>
            <person name="Sakai M."/>
            <person name="Okubo T."/>
            <person name="Ikeda S."/>
        </authorList>
    </citation>
    <scope>NUCLEOTIDE SEQUENCE [LARGE SCALE GENOMIC DNA]</scope>
    <source>
        <strain evidence="3">S58</strain>
    </source>
</reference>
<sequence>MLIMPFGVNRKECGDMIKSRIGALALTAASAAVLSIIPTQAHAAGGANGCISNAATPSTAFCFFYNSNLAGSYAGMAPRQASLAGHRFSYVGTTNAGIGQNVMNNSASVYNNNSSCVRIYFNSNFAGPSDTVSARSGRNLSNTYNNNASSLPC</sequence>
<reference evidence="3" key="3">
    <citation type="submission" date="2016-02" db="EMBL/GenBank/DDBJ databases">
        <title>Draft genome of pathogenic Streptomyces sp. in Japan.</title>
        <authorList>
            <person name="Tomihama T."/>
            <person name="Ikenaga M."/>
            <person name="Sakai M."/>
            <person name="Okubo T."/>
            <person name="Ikeda S."/>
        </authorList>
    </citation>
    <scope>NUCLEOTIDE SEQUENCE [LARGE SCALE GENOMIC DNA]</scope>
    <source>
        <strain evidence="3">S58</strain>
    </source>
</reference>
<protein>
    <recommendedName>
        <fullName evidence="4">Secreted protein</fullName>
    </recommendedName>
</protein>
<feature type="chain" id="PRO_5007170532" description="Secreted protein" evidence="1">
    <location>
        <begin position="44"/>
        <end position="153"/>
    </location>
</feature>
<reference evidence="2 3" key="2">
    <citation type="journal article" date="2016" name="Genome Announc.">
        <title>Draft Genome Sequences of Streptomyces scabiei S58, Streptomyces turgidiscabies T45, and Streptomyces acidiscabies a10, the Pathogens of Potato Common Scab, Isolated in Japan.</title>
        <authorList>
            <person name="Tomihama T."/>
            <person name="Nishi Y."/>
            <person name="Sakai M."/>
            <person name="Ikenaga M."/>
            <person name="Okubo T."/>
            <person name="Ikeda S."/>
        </authorList>
    </citation>
    <scope>NUCLEOTIDE SEQUENCE [LARGE SCALE GENOMIC DNA]</scope>
    <source>
        <strain evidence="2 3">S58</strain>
    </source>
</reference>
<dbReference type="Pfam" id="PF03995">
    <property type="entry name" value="Inhibitor_I36"/>
    <property type="match status" value="1"/>
</dbReference>
<evidence type="ECO:0000313" key="2">
    <source>
        <dbReference type="EMBL" id="GAQ67926.1"/>
    </source>
</evidence>
<name>A0A124C5K6_STRSC</name>
<feature type="signal peptide" evidence="1">
    <location>
        <begin position="1"/>
        <end position="43"/>
    </location>
</feature>
<dbReference type="EMBL" id="BCMM01000070">
    <property type="protein sequence ID" value="GAQ67926.1"/>
    <property type="molecule type" value="Genomic_DNA"/>
</dbReference>
<keyword evidence="1" id="KW-0732">Signal</keyword>
<dbReference type="Proteomes" id="UP000067448">
    <property type="component" value="Unassembled WGS sequence"/>
</dbReference>
<accession>A0A124C5K6</accession>
<evidence type="ECO:0000256" key="1">
    <source>
        <dbReference type="SAM" id="SignalP"/>
    </source>
</evidence>